<dbReference type="Pfam" id="PF01458">
    <property type="entry name" value="SUFBD_core"/>
    <property type="match status" value="1"/>
</dbReference>
<evidence type="ECO:0000259" key="2">
    <source>
        <dbReference type="Pfam" id="PF01458"/>
    </source>
</evidence>
<proteinExistence type="inferred from homology"/>
<organism evidence="4 5">
    <name type="scientific">Methylocaldum szegediense</name>
    <dbReference type="NCBI Taxonomy" id="73780"/>
    <lineage>
        <taxon>Bacteria</taxon>
        <taxon>Pseudomonadati</taxon>
        <taxon>Pseudomonadota</taxon>
        <taxon>Gammaproteobacteria</taxon>
        <taxon>Methylococcales</taxon>
        <taxon>Methylococcaceae</taxon>
        <taxon>Methylocaldum</taxon>
    </lineage>
</organism>
<gene>
    <name evidence="4" type="ORF">MSZNOR_2624</name>
</gene>
<dbReference type="Pfam" id="PF19295">
    <property type="entry name" value="SufBD_N"/>
    <property type="match status" value="1"/>
</dbReference>
<protein>
    <submittedName>
        <fullName evidence="4">Fe-S cluster assembly protein SufD</fullName>
    </submittedName>
</protein>
<feature type="domain" description="SUF system FeS cluster assembly SufBD N-terminal" evidence="3">
    <location>
        <begin position="2"/>
        <end position="168"/>
    </location>
</feature>
<dbReference type="InterPro" id="IPR055346">
    <property type="entry name" value="Fe-S_cluster_assembly_SufBD"/>
</dbReference>
<dbReference type="SUPFAM" id="SSF101960">
    <property type="entry name" value="Stabilizer of iron transporter SufD"/>
    <property type="match status" value="1"/>
</dbReference>
<dbReference type="InterPro" id="IPR000825">
    <property type="entry name" value="SUF_FeS_clus_asmbl_SufBD_core"/>
</dbReference>
<accession>A0ABM9I2Z6</accession>
<dbReference type="InterPro" id="IPR011542">
    <property type="entry name" value="SUF_FeS_clus_asmbl_SufD"/>
</dbReference>
<keyword evidence="5" id="KW-1185">Reference proteome</keyword>
<dbReference type="EMBL" id="OX458333">
    <property type="protein sequence ID" value="CAI8857213.1"/>
    <property type="molecule type" value="Genomic_DNA"/>
</dbReference>
<evidence type="ECO:0000256" key="1">
    <source>
        <dbReference type="ARBA" id="ARBA00043967"/>
    </source>
</evidence>
<feature type="domain" description="SUF system FeS cluster assembly SufBD core" evidence="2">
    <location>
        <begin position="175"/>
        <end position="402"/>
    </location>
</feature>
<dbReference type="Proteomes" id="UP001162030">
    <property type="component" value="Chromosome"/>
</dbReference>
<name>A0ABM9I2Z6_9GAMM</name>
<dbReference type="RefSeq" id="WP_317963231.1">
    <property type="nucleotide sequence ID" value="NZ_OX458333.1"/>
</dbReference>
<dbReference type="InterPro" id="IPR045595">
    <property type="entry name" value="SufBD_N"/>
</dbReference>
<comment type="similarity">
    <text evidence="1">Belongs to the iron-sulfur cluster assembly SufBD family.</text>
</comment>
<dbReference type="InterPro" id="IPR037284">
    <property type="entry name" value="SUF_FeS_clus_asmbl_SufBD_sf"/>
</dbReference>
<evidence type="ECO:0000259" key="3">
    <source>
        <dbReference type="Pfam" id="PF19295"/>
    </source>
</evidence>
<evidence type="ECO:0000313" key="4">
    <source>
        <dbReference type="EMBL" id="CAI8857213.1"/>
    </source>
</evidence>
<dbReference type="NCBIfam" id="TIGR01981">
    <property type="entry name" value="sufD"/>
    <property type="match status" value="1"/>
</dbReference>
<reference evidence="4 5" key="1">
    <citation type="submission" date="2023-03" db="EMBL/GenBank/DDBJ databases">
        <authorList>
            <person name="Pearce D."/>
        </authorList>
    </citation>
    <scope>NUCLEOTIDE SEQUENCE [LARGE SCALE GENOMIC DNA]</scope>
    <source>
        <strain evidence="4">Msz</strain>
    </source>
</reference>
<dbReference type="PANTHER" id="PTHR43575">
    <property type="entry name" value="PROTEIN ABCI7, CHLOROPLASTIC"/>
    <property type="match status" value="1"/>
</dbReference>
<sequence length="437" mass="48381">MSAAQHYVEHYRALALPGEPLPWLRRLREEAQSRFSAGGFPSPREEEWKYTNVAALEKKLFVPTMGTPAVAADTSDLERLRLDDAWSLVFVDGMYSAEHSMTDGLPEGVIATSLASALERYPERIEDLFNQAVPQDAHGFIAFTTAYFRDGAFVLVPAGTILDKPLQLIHFSTRPDGLAVTRNLIALEQNAEASLVETYAGAGDLSYLSASVTEVSVGENAGLEHYKLQSETVKGYHFGGIYALEARSARFRQHHLAFGGLVARTEIHAQLDHEAACELDGLFLATGRRHLDTHTLIRHKAPCGTSRETYRGIAANRARGVFSGRIVVHPEAQKTDAEMSNRNLLLSEDAEIDSKPQLEIHADDVKCSHGVTVGQLDPEAVFYLESRGVDEATARNMLIFAFANEMVEKIGLNSLRRIVHDELLSFLPQSNVRKDWL</sequence>
<dbReference type="PANTHER" id="PTHR43575:SF1">
    <property type="entry name" value="PROTEIN ABCI7, CHLOROPLASTIC"/>
    <property type="match status" value="1"/>
</dbReference>
<evidence type="ECO:0000313" key="5">
    <source>
        <dbReference type="Proteomes" id="UP001162030"/>
    </source>
</evidence>